<evidence type="ECO:0000313" key="2">
    <source>
        <dbReference type="EMBL" id="MDA3614761.1"/>
    </source>
</evidence>
<dbReference type="SMART" id="SM00245">
    <property type="entry name" value="TSPc"/>
    <property type="match status" value="1"/>
</dbReference>
<proteinExistence type="predicted"/>
<comment type="caution">
    <text evidence="2">The sequence shown here is derived from an EMBL/GenBank/DDBJ whole genome shotgun (WGS) entry which is preliminary data.</text>
</comment>
<dbReference type="Pfam" id="PF21558">
    <property type="entry name" value="Pept_S41_N_bact"/>
    <property type="match status" value="1"/>
</dbReference>
<evidence type="ECO:0000259" key="1">
    <source>
        <dbReference type="SMART" id="SM00245"/>
    </source>
</evidence>
<dbReference type="PANTHER" id="PTHR32060">
    <property type="entry name" value="TAIL-SPECIFIC PROTEASE"/>
    <property type="match status" value="1"/>
</dbReference>
<dbReference type="EMBL" id="JAQGEF010000007">
    <property type="protein sequence ID" value="MDA3614761.1"/>
    <property type="molecule type" value="Genomic_DNA"/>
</dbReference>
<gene>
    <name evidence="2" type="ORF">O3P16_08070</name>
</gene>
<feature type="domain" description="Tail specific protease" evidence="1">
    <location>
        <begin position="182"/>
        <end position="386"/>
    </location>
</feature>
<dbReference type="InterPro" id="IPR048818">
    <property type="entry name" value="BACUNI_00178-like_N"/>
</dbReference>
<dbReference type="Gene3D" id="3.90.226.10">
    <property type="entry name" value="2-enoyl-CoA Hydratase, Chain A, domain 1"/>
    <property type="match status" value="1"/>
</dbReference>
<organism evidence="2 3">
    <name type="scientific">Polluticaenibacter yanchengensis</name>
    <dbReference type="NCBI Taxonomy" id="3014562"/>
    <lineage>
        <taxon>Bacteria</taxon>
        <taxon>Pseudomonadati</taxon>
        <taxon>Bacteroidota</taxon>
        <taxon>Chitinophagia</taxon>
        <taxon>Chitinophagales</taxon>
        <taxon>Chitinophagaceae</taxon>
        <taxon>Polluticaenibacter</taxon>
    </lineage>
</organism>
<dbReference type="SUPFAM" id="SSF52096">
    <property type="entry name" value="ClpP/crotonase"/>
    <property type="match status" value="1"/>
</dbReference>
<dbReference type="RefSeq" id="WP_407031085.1">
    <property type="nucleotide sequence ID" value="NZ_JAQGEF010000007.1"/>
</dbReference>
<dbReference type="Proteomes" id="UP001210231">
    <property type="component" value="Unassembled WGS sequence"/>
</dbReference>
<dbReference type="InterPro" id="IPR036034">
    <property type="entry name" value="PDZ_sf"/>
</dbReference>
<evidence type="ECO:0000313" key="3">
    <source>
        <dbReference type="Proteomes" id="UP001210231"/>
    </source>
</evidence>
<dbReference type="Gene3D" id="3.30.750.44">
    <property type="match status" value="1"/>
</dbReference>
<protein>
    <submittedName>
        <fullName evidence="2">S41 family peptidase</fullName>
    </submittedName>
</protein>
<dbReference type="Pfam" id="PF03572">
    <property type="entry name" value="Peptidase_S41"/>
    <property type="match status" value="1"/>
</dbReference>
<accession>A0ABT4UIX5</accession>
<keyword evidence="3" id="KW-1185">Reference proteome</keyword>
<sequence>MEKILKSAILLLILSCQLRCIGQKISYIYIKDIPATADYVEDFKKVSDNVNEKYTHLKDKNINGIILQNEYLAKVKNAKTNLEYGSLLIQYFASLNNSHSNAIFKKFYINCSALLLDNHVFISYIGDSVFLKNGIKEKDEILKINNSPVLTYIRNESKFTSASTDLHRTYLTVSGLFSSYFEESRTYTIKTSSGEKDVTIHFGETPLDKTSTTSNQTPGKIESKILNDSVAYISILSMTGNVVEEFIKAFDTLSRKPFLIIDVRRNQGGNSGNSEKIAEYLISEKQKACVSNRWLNPKDNHFTGRLFILTSPYTVSAAESFVLDLLESNNATIIGMPTAGDTGNQPQFYSSTLGYSYWFPSRNKAQVSPKGFPMEGESIKPHLAVSKTIADFFDNKDTILEYVLTLIKNK</sequence>
<reference evidence="2 3" key="1">
    <citation type="submission" date="2022-12" db="EMBL/GenBank/DDBJ databases">
        <title>Chitinophagaceae gen. sp. nov., a new member of the family Chitinophagaceae, isolated from soil in a chemical factory.</title>
        <authorList>
            <person name="Ke Z."/>
        </authorList>
    </citation>
    <scope>NUCLEOTIDE SEQUENCE [LARGE SCALE GENOMIC DNA]</scope>
    <source>
        <strain evidence="2 3">LY-5</strain>
    </source>
</reference>
<dbReference type="InterPro" id="IPR029045">
    <property type="entry name" value="ClpP/crotonase-like_dom_sf"/>
</dbReference>
<name>A0ABT4UIX5_9BACT</name>
<dbReference type="InterPro" id="IPR005151">
    <property type="entry name" value="Tail-specific_protease"/>
</dbReference>
<dbReference type="Gene3D" id="2.30.42.10">
    <property type="match status" value="1"/>
</dbReference>
<dbReference type="PANTHER" id="PTHR32060:SF22">
    <property type="entry name" value="CARBOXYL-TERMINAL-PROCESSING PEPTIDASE 3, CHLOROPLASTIC"/>
    <property type="match status" value="1"/>
</dbReference>